<feature type="transmembrane region" description="Helical" evidence="2">
    <location>
        <begin position="15"/>
        <end position="37"/>
    </location>
</feature>
<dbReference type="eggNOG" id="ENOG502QUCZ">
    <property type="taxonomic scope" value="Eukaryota"/>
</dbReference>
<dbReference type="PANTHER" id="PTHR16322:SF0">
    <property type="entry name" value="PHOSPHOPROTEIN ASSOCIATED WITH GLYCOSPHINGOLIPID-ENRICHED MICRODOMAINS 1"/>
    <property type="match status" value="1"/>
</dbReference>
<organism evidence="3 4">
    <name type="scientific">Latimeria chalumnae</name>
    <name type="common">Coelacanth</name>
    <dbReference type="NCBI Taxonomy" id="7897"/>
    <lineage>
        <taxon>Eukaryota</taxon>
        <taxon>Metazoa</taxon>
        <taxon>Chordata</taxon>
        <taxon>Craniata</taxon>
        <taxon>Vertebrata</taxon>
        <taxon>Euteleostomi</taxon>
        <taxon>Coelacanthiformes</taxon>
        <taxon>Coelacanthidae</taxon>
        <taxon>Latimeria</taxon>
    </lineage>
</organism>
<evidence type="ECO:0000313" key="4">
    <source>
        <dbReference type="Proteomes" id="UP000008672"/>
    </source>
</evidence>
<feature type="compositionally biased region" description="Polar residues" evidence="1">
    <location>
        <begin position="396"/>
        <end position="405"/>
    </location>
</feature>
<dbReference type="GO" id="GO:0005886">
    <property type="term" value="C:plasma membrane"/>
    <property type="evidence" value="ECO:0007669"/>
    <property type="project" value="InterPro"/>
</dbReference>
<keyword evidence="2" id="KW-0472">Membrane</keyword>
<evidence type="ECO:0000256" key="1">
    <source>
        <dbReference type="SAM" id="MobiDB-lite"/>
    </source>
</evidence>
<dbReference type="Pfam" id="PF15347">
    <property type="entry name" value="PAG"/>
    <property type="match status" value="1"/>
</dbReference>
<dbReference type="InParanoid" id="H3A8V3"/>
<dbReference type="GO" id="GO:0050868">
    <property type="term" value="P:negative regulation of T cell activation"/>
    <property type="evidence" value="ECO:0007669"/>
    <property type="project" value="InterPro"/>
</dbReference>
<dbReference type="EMBL" id="AFYH01085410">
    <property type="status" value="NOT_ANNOTATED_CDS"/>
    <property type="molecule type" value="Genomic_DNA"/>
</dbReference>
<accession>H3A8V3</accession>
<feature type="compositionally biased region" description="Polar residues" evidence="1">
    <location>
        <begin position="67"/>
        <end position="87"/>
    </location>
</feature>
<feature type="compositionally biased region" description="Basic and acidic residues" evidence="1">
    <location>
        <begin position="278"/>
        <end position="290"/>
    </location>
</feature>
<feature type="compositionally biased region" description="Polar residues" evidence="1">
    <location>
        <begin position="216"/>
        <end position="228"/>
    </location>
</feature>
<feature type="region of interest" description="Disordered" evidence="1">
    <location>
        <begin position="360"/>
        <end position="412"/>
    </location>
</feature>
<dbReference type="FunCoup" id="H3A8V3">
    <property type="interactions" value="624"/>
</dbReference>
<feature type="compositionally biased region" description="Polar residues" evidence="1">
    <location>
        <begin position="198"/>
        <end position="209"/>
    </location>
</feature>
<dbReference type="GO" id="GO:0035556">
    <property type="term" value="P:intracellular signal transduction"/>
    <property type="evidence" value="ECO:0007669"/>
    <property type="project" value="InterPro"/>
</dbReference>
<dbReference type="GeneTree" id="ENSGT00390000002061"/>
<reference evidence="4" key="1">
    <citation type="submission" date="2011-08" db="EMBL/GenBank/DDBJ databases">
        <title>The draft genome of Latimeria chalumnae.</title>
        <authorList>
            <person name="Di Palma F."/>
            <person name="Alfoldi J."/>
            <person name="Johnson J."/>
            <person name="Berlin A."/>
            <person name="Gnerre S."/>
            <person name="Jaffe D."/>
            <person name="MacCallum I."/>
            <person name="Young S."/>
            <person name="Walker B.J."/>
            <person name="Lander E."/>
            <person name="Lindblad-Toh K."/>
        </authorList>
    </citation>
    <scope>NUCLEOTIDE SEQUENCE [LARGE SCALE GENOMIC DNA]</scope>
    <source>
        <strain evidence="4">Wild caught</strain>
    </source>
</reference>
<gene>
    <name evidence="3" type="primary">PAG1</name>
</gene>
<reference evidence="3" key="2">
    <citation type="submission" date="2025-08" db="UniProtKB">
        <authorList>
            <consortium name="Ensembl"/>
        </authorList>
    </citation>
    <scope>IDENTIFICATION</scope>
</reference>
<dbReference type="GO" id="GO:0045121">
    <property type="term" value="C:membrane raft"/>
    <property type="evidence" value="ECO:0007669"/>
    <property type="project" value="InterPro"/>
</dbReference>
<keyword evidence="2" id="KW-1133">Transmembrane helix</keyword>
<protein>
    <submittedName>
        <fullName evidence="3">Phosphoprotein membrane anchor with glycosphingolipid microdomains 1</fullName>
    </submittedName>
</protein>
<feature type="compositionally biased region" description="Polar residues" evidence="1">
    <location>
        <begin position="369"/>
        <end position="378"/>
    </location>
</feature>
<keyword evidence="4" id="KW-1185">Reference proteome</keyword>
<dbReference type="InterPro" id="IPR032748">
    <property type="entry name" value="PAG"/>
</dbReference>
<feature type="compositionally biased region" description="Polar residues" evidence="1">
    <location>
        <begin position="139"/>
        <end position="157"/>
    </location>
</feature>
<dbReference type="Proteomes" id="UP000008672">
    <property type="component" value="Unassembled WGS sequence"/>
</dbReference>
<name>H3A8V3_LATCH</name>
<dbReference type="Ensembl" id="ENSLACT00000006126.1">
    <property type="protein sequence ID" value="ENSLACP00000006074.1"/>
    <property type="gene ID" value="ENSLACG00000005391.1"/>
</dbReference>
<feature type="region of interest" description="Disordered" evidence="1">
    <location>
        <begin position="189"/>
        <end position="234"/>
    </location>
</feature>
<dbReference type="AlphaFoldDB" id="H3A8V3"/>
<evidence type="ECO:0000313" key="3">
    <source>
        <dbReference type="Ensembl" id="ENSLACP00000006074.1"/>
    </source>
</evidence>
<feature type="region of interest" description="Disordered" evidence="1">
    <location>
        <begin position="65"/>
        <end position="157"/>
    </location>
</feature>
<keyword evidence="2" id="KW-0812">Transmembrane</keyword>
<dbReference type="STRING" id="7897.ENSLACP00000006074"/>
<dbReference type="OMA" id="QCRDITR"/>
<dbReference type="PANTHER" id="PTHR16322">
    <property type="entry name" value="PHOSPHOPROTEIN ASSOCIATED WITH GLYCOSPHINGOLIPID-ENRICHED MICRODOMAINS 1"/>
    <property type="match status" value="1"/>
</dbReference>
<dbReference type="HOGENOM" id="CLU_051189_1_0_1"/>
<proteinExistence type="predicted"/>
<dbReference type="EMBL" id="AFYH01085409">
    <property type="status" value="NOT_ANNOTATED_CDS"/>
    <property type="molecule type" value="Genomic_DNA"/>
</dbReference>
<feature type="region of interest" description="Disordered" evidence="1">
    <location>
        <begin position="246"/>
        <end position="290"/>
    </location>
</feature>
<dbReference type="EMBL" id="AFYH01085408">
    <property type="status" value="NOT_ANNOTATED_CDS"/>
    <property type="molecule type" value="Genomic_DNA"/>
</dbReference>
<sequence>IGDEEGLLSSGQPQVVLWGTLAAITSFLLLNLLVFLCTSCEREQKAKTQTEDHEILMNMPSDKETFSHSVTSLGTDPPVSSCQNGELSNGDVLSEDNAGTNTQPSEEMKTSLPDLISQQDSMGKPLRYPQSRELPSIPPNSSVEGPKSSNATENDQALVTDVTYEVLKDSSSQDNIIEDSLYETVKELKEECGPARNDTASLSRPSTTAEEVEAQSPENAAGATQSAEYASVDWNKKSHRSQVLCAGDRASANSDEEAPPPVPTKILDENENVQNKGTEGEHLKEASEVEKKRLSYRVHGDGPPLTEEEISAMYSTVNRPAQSVKSLECDYVEVKALSLERTPSMNSDLYATVRDFEKEPNVLWPTPSPSDQTIQQETDPGYEPISSVKNEDETTESQLSASPATDQKIENDYEIISEFQKDEITRL</sequence>
<reference evidence="3" key="3">
    <citation type="submission" date="2025-09" db="UniProtKB">
        <authorList>
            <consortium name="Ensembl"/>
        </authorList>
    </citation>
    <scope>IDENTIFICATION</scope>
</reference>
<evidence type="ECO:0000256" key="2">
    <source>
        <dbReference type="SAM" id="Phobius"/>
    </source>
</evidence>